<organism evidence="2 3">
    <name type="scientific">Fredinandcohnia quinoae</name>
    <dbReference type="NCBI Taxonomy" id="2918902"/>
    <lineage>
        <taxon>Bacteria</taxon>
        <taxon>Bacillati</taxon>
        <taxon>Bacillota</taxon>
        <taxon>Bacilli</taxon>
        <taxon>Bacillales</taxon>
        <taxon>Bacillaceae</taxon>
        <taxon>Fredinandcohnia</taxon>
    </lineage>
</organism>
<dbReference type="EMBL" id="JAKTTI010000002">
    <property type="protein sequence ID" value="MCH1624300.1"/>
    <property type="molecule type" value="Genomic_DNA"/>
</dbReference>
<comment type="caution">
    <text evidence="2">The sequence shown here is derived from an EMBL/GenBank/DDBJ whole genome shotgun (WGS) entry which is preliminary data.</text>
</comment>
<reference evidence="2" key="1">
    <citation type="submission" date="2022-02" db="EMBL/GenBank/DDBJ databases">
        <title>Fredinandcohnia quinoae sp. nov. isolated from Chenopodium quinoa seeds.</title>
        <authorList>
            <person name="Saati-Santamaria Z."/>
            <person name="Flores-Felix J.D."/>
            <person name="Igual J.M."/>
            <person name="Velazquez E."/>
            <person name="Garcia-Fraile P."/>
            <person name="Martinez-Molina E."/>
        </authorList>
    </citation>
    <scope>NUCLEOTIDE SEQUENCE</scope>
    <source>
        <strain evidence="2">SECRCQ15</strain>
    </source>
</reference>
<dbReference type="AlphaFoldDB" id="A0AAW5DUJ1"/>
<name>A0AAW5DUJ1_9BACI</name>
<proteinExistence type="predicted"/>
<keyword evidence="1" id="KW-0812">Transmembrane</keyword>
<feature type="transmembrane region" description="Helical" evidence="1">
    <location>
        <begin position="7"/>
        <end position="28"/>
    </location>
</feature>
<keyword evidence="1" id="KW-1133">Transmembrane helix</keyword>
<keyword evidence="1" id="KW-0472">Membrane</keyword>
<evidence type="ECO:0000256" key="1">
    <source>
        <dbReference type="SAM" id="Phobius"/>
    </source>
</evidence>
<protein>
    <submittedName>
        <fullName evidence="2">Uncharacterized protein</fullName>
    </submittedName>
</protein>
<keyword evidence="3" id="KW-1185">Reference proteome</keyword>
<dbReference type="RefSeq" id="WP_240252572.1">
    <property type="nucleotide sequence ID" value="NZ_JAKTTI010000002.1"/>
</dbReference>
<dbReference type="Proteomes" id="UP001431131">
    <property type="component" value="Unassembled WGS sequence"/>
</dbReference>
<gene>
    <name evidence="2" type="ORF">MJG50_03085</name>
</gene>
<sequence>MKWKKQILIFTGASSLIILSIIIYVYYFSNPSEFPSDRNLVSEMNQLYPEANVSKIQDTVIIDEKHIFVPFISNDDLYGTSFWEWKKRRWEPISINSVGEPRIWMINKSNPSTYHLVWNIHPDDKMNYFKFYLIQDRSYHITLGVHNYQPRIQMEKKITFEGDTYGTMQLPKDWSSIIDSLEKVSSNNFFLTGDFFQNKDFYFGWNPYGHSNKEYFPERSVNGISFSTGGIFEHVSILSEEGLELP</sequence>
<evidence type="ECO:0000313" key="2">
    <source>
        <dbReference type="EMBL" id="MCH1624300.1"/>
    </source>
</evidence>
<evidence type="ECO:0000313" key="3">
    <source>
        <dbReference type="Proteomes" id="UP001431131"/>
    </source>
</evidence>
<accession>A0AAW5DUJ1</accession>